<protein>
    <submittedName>
        <fullName evidence="7">Sulfite reductase [NADPH] hemoprotein beta-component</fullName>
        <ecNumber evidence="7">1.8.1.2</ecNumber>
    </submittedName>
</protein>
<dbReference type="EMBL" id="MASI01000011">
    <property type="protein sequence ID" value="ODA66021.1"/>
    <property type="molecule type" value="Genomic_DNA"/>
</dbReference>
<evidence type="ECO:0000259" key="6">
    <source>
        <dbReference type="Pfam" id="PF01077"/>
    </source>
</evidence>
<dbReference type="GO" id="GO:0020037">
    <property type="term" value="F:heme binding"/>
    <property type="evidence" value="ECO:0007669"/>
    <property type="project" value="InterPro"/>
</dbReference>
<keyword evidence="5" id="KW-0411">Iron-sulfur</keyword>
<dbReference type="InterPro" id="IPR045169">
    <property type="entry name" value="NO2/SO3_Rdtase_4Fe4S_prot"/>
</dbReference>
<dbReference type="PROSITE" id="PS00365">
    <property type="entry name" value="NIR_SIR"/>
    <property type="match status" value="1"/>
</dbReference>
<evidence type="ECO:0000256" key="1">
    <source>
        <dbReference type="ARBA" id="ARBA00022485"/>
    </source>
</evidence>
<dbReference type="Gene3D" id="3.30.413.10">
    <property type="entry name" value="Sulfite Reductase Hemoprotein, domain 1"/>
    <property type="match status" value="1"/>
</dbReference>
<dbReference type="AlphaFoldDB" id="A0A1E2RUY9"/>
<comment type="caution">
    <text evidence="7">The sequence shown here is derived from an EMBL/GenBank/DDBJ whole genome shotgun (WGS) entry which is preliminary data.</text>
</comment>
<evidence type="ECO:0000256" key="2">
    <source>
        <dbReference type="ARBA" id="ARBA00022723"/>
    </source>
</evidence>
<dbReference type="RefSeq" id="WP_425349038.1">
    <property type="nucleotide sequence ID" value="NZ_MASI01000011.1"/>
</dbReference>
<dbReference type="EC" id="1.8.1.2" evidence="7"/>
<evidence type="ECO:0000256" key="4">
    <source>
        <dbReference type="ARBA" id="ARBA00023004"/>
    </source>
</evidence>
<dbReference type="STRING" id="1177755.A7A08_03035"/>
<feature type="domain" description="Nitrite/sulphite reductase 4Fe-4S" evidence="6">
    <location>
        <begin position="2"/>
        <end position="82"/>
    </location>
</feature>
<dbReference type="GO" id="GO:0051539">
    <property type="term" value="F:4 iron, 4 sulfur cluster binding"/>
    <property type="evidence" value="ECO:0007669"/>
    <property type="project" value="UniProtKB-KW"/>
</dbReference>
<dbReference type="GO" id="GO:0046872">
    <property type="term" value="F:metal ion binding"/>
    <property type="evidence" value="ECO:0007669"/>
    <property type="project" value="UniProtKB-KW"/>
</dbReference>
<dbReference type="GO" id="GO:0004783">
    <property type="term" value="F:sulfite reductase (NADPH) activity"/>
    <property type="evidence" value="ECO:0007669"/>
    <property type="project" value="UniProtKB-EC"/>
</dbReference>
<evidence type="ECO:0000256" key="5">
    <source>
        <dbReference type="ARBA" id="ARBA00023014"/>
    </source>
</evidence>
<proteinExistence type="predicted"/>
<sequence>MTGCPNGCARPYISDIGLTGRAPGKYNLYLGGGFHGQRLNRLVLENVGEEAILEKLASVIAHYASEREASEHLGDFVVRAGYLSEQ</sequence>
<dbReference type="PANTHER" id="PTHR11493">
    <property type="entry name" value="SULFITE REDUCTASE [NADPH] SUBUNIT BETA-RELATED"/>
    <property type="match status" value="1"/>
</dbReference>
<dbReference type="InterPro" id="IPR006067">
    <property type="entry name" value="NO2/SO3_Rdtase_4Fe4S_dom"/>
</dbReference>
<accession>A0A1E2RUY9</accession>
<evidence type="ECO:0000313" key="7">
    <source>
        <dbReference type="EMBL" id="ODA66021.1"/>
    </source>
</evidence>
<dbReference type="InterPro" id="IPR006066">
    <property type="entry name" value="NO2/SO3_Rdtase_FeS/sirohaem_BS"/>
</dbReference>
<keyword evidence="3 7" id="KW-0560">Oxidoreductase</keyword>
<keyword evidence="2" id="KW-0479">Metal-binding</keyword>
<keyword evidence="8" id="KW-1185">Reference proteome</keyword>
<keyword evidence="4" id="KW-0408">Iron</keyword>
<dbReference type="Pfam" id="PF01077">
    <property type="entry name" value="NIR_SIR"/>
    <property type="match status" value="1"/>
</dbReference>
<dbReference type="GO" id="GO:0009337">
    <property type="term" value="C:sulfite reductase complex (NADPH)"/>
    <property type="evidence" value="ECO:0007669"/>
    <property type="project" value="TreeGrafter"/>
</dbReference>
<keyword evidence="1" id="KW-0004">4Fe-4S</keyword>
<dbReference type="GO" id="GO:0050311">
    <property type="term" value="F:sulfite reductase (ferredoxin) activity"/>
    <property type="evidence" value="ECO:0007669"/>
    <property type="project" value="TreeGrafter"/>
</dbReference>
<gene>
    <name evidence="7" type="ORF">A7A08_03035</name>
</gene>
<organism evidence="7 8">
    <name type="scientific">Methyloligella halotolerans</name>
    <dbReference type="NCBI Taxonomy" id="1177755"/>
    <lineage>
        <taxon>Bacteria</taxon>
        <taxon>Pseudomonadati</taxon>
        <taxon>Pseudomonadota</taxon>
        <taxon>Alphaproteobacteria</taxon>
        <taxon>Hyphomicrobiales</taxon>
        <taxon>Hyphomicrobiaceae</taxon>
        <taxon>Methyloligella</taxon>
    </lineage>
</organism>
<dbReference type="Proteomes" id="UP000095087">
    <property type="component" value="Unassembled WGS sequence"/>
</dbReference>
<dbReference type="PATRIC" id="fig|1177755.3.peg.3061"/>
<dbReference type="SUPFAM" id="SSF56014">
    <property type="entry name" value="Nitrite and sulphite reductase 4Fe-4S domain-like"/>
    <property type="match status" value="1"/>
</dbReference>
<dbReference type="PANTHER" id="PTHR11493:SF47">
    <property type="entry name" value="SULFITE REDUCTASE [NADPH] SUBUNIT BETA"/>
    <property type="match status" value="1"/>
</dbReference>
<name>A0A1E2RUY9_9HYPH</name>
<dbReference type="InterPro" id="IPR045854">
    <property type="entry name" value="NO2/SO3_Rdtase_4Fe4S_sf"/>
</dbReference>
<evidence type="ECO:0000313" key="8">
    <source>
        <dbReference type="Proteomes" id="UP000095087"/>
    </source>
</evidence>
<dbReference type="GO" id="GO:0000103">
    <property type="term" value="P:sulfate assimilation"/>
    <property type="evidence" value="ECO:0007669"/>
    <property type="project" value="TreeGrafter"/>
</dbReference>
<reference evidence="7 8" key="1">
    <citation type="submission" date="2016-07" db="EMBL/GenBank/DDBJ databases">
        <title>Draft genome sequence of Methyloligella halotolerans C2T (VKM B-2706T=CCUG 61687T=DSM 25045T), a halotolerant polyhydroxybutyrate accumulating methylotroph.</title>
        <authorList>
            <person name="Vasilenko O.V."/>
            <person name="Doronina N.V."/>
            <person name="Poroshina M.N."/>
            <person name="Tarlachkov S.V."/>
            <person name="Trotsenko Y.A."/>
        </authorList>
    </citation>
    <scope>NUCLEOTIDE SEQUENCE [LARGE SCALE GENOMIC DNA]</scope>
    <source>
        <strain evidence="7 8">VKM B-2706</strain>
    </source>
</reference>
<evidence type="ECO:0000256" key="3">
    <source>
        <dbReference type="ARBA" id="ARBA00023002"/>
    </source>
</evidence>